<dbReference type="EMBL" id="FNEJ01000006">
    <property type="protein sequence ID" value="SDI56659.1"/>
    <property type="molecule type" value="Genomic_DNA"/>
</dbReference>
<dbReference type="PANTHER" id="PTHR30629:SF2">
    <property type="entry name" value="PROPHAGE INTEGRASE INTS-RELATED"/>
    <property type="match status" value="1"/>
</dbReference>
<evidence type="ECO:0000256" key="1">
    <source>
        <dbReference type="ARBA" id="ARBA00008857"/>
    </source>
</evidence>
<evidence type="ECO:0008006" key="8">
    <source>
        <dbReference type="Google" id="ProtNLM"/>
    </source>
</evidence>
<dbReference type="OrthoDB" id="7816950at2"/>
<dbReference type="Proteomes" id="UP000199093">
    <property type="component" value="Unassembled WGS sequence"/>
</dbReference>
<feature type="compositionally biased region" description="Basic and acidic residues" evidence="5">
    <location>
        <begin position="46"/>
        <end position="58"/>
    </location>
</feature>
<name>A0A1G8LLS2_9RHOB</name>
<dbReference type="SUPFAM" id="SSF56349">
    <property type="entry name" value="DNA breaking-rejoining enzymes"/>
    <property type="match status" value="1"/>
</dbReference>
<keyword evidence="2" id="KW-0229">DNA integration</keyword>
<keyword evidence="4" id="KW-0233">DNA recombination</keyword>
<dbReference type="GO" id="GO:0003677">
    <property type="term" value="F:DNA binding"/>
    <property type="evidence" value="ECO:0007669"/>
    <property type="project" value="UniProtKB-KW"/>
</dbReference>
<dbReference type="GO" id="GO:0015074">
    <property type="term" value="P:DNA integration"/>
    <property type="evidence" value="ECO:0007669"/>
    <property type="project" value="UniProtKB-KW"/>
</dbReference>
<feature type="compositionally biased region" description="Polar residues" evidence="5">
    <location>
        <begin position="59"/>
        <end position="75"/>
    </location>
</feature>
<evidence type="ECO:0000256" key="3">
    <source>
        <dbReference type="ARBA" id="ARBA00023125"/>
    </source>
</evidence>
<dbReference type="Gene3D" id="1.10.150.130">
    <property type="match status" value="1"/>
</dbReference>
<dbReference type="GO" id="GO:0006310">
    <property type="term" value="P:DNA recombination"/>
    <property type="evidence" value="ECO:0007669"/>
    <property type="project" value="UniProtKB-KW"/>
</dbReference>
<sequence length="386" mass="43437">MTKAPFPKLPRGLGLRQRQRADGTWRLWWEPSADARKAGTLPVELDPDRPTWSKRQAESLKSNAGGSRPQRISSSGRTVDALIAEYRRSSRFAKTKPATQKGYLADFNTISKKWGGQPIASFDRPVIYTWYETLHRRTPTYASKLIRSFSVLFSYAELLGWRPENSNPCFRLQLQQARKRKRYATWAEYDALITAAEDLGLPAMAGAIALATFAAQRQIDVITAELGAFQDLDLGSHRLWVWDLTRSKRGNLGRIPLHDELAPRVRALKEAARDNQTRLFHDDLTGQPWSGDLFRKRWATIRQRAAKACPTLLDPNPLEFRDLRRTFGVWARSGGALREDVGDVLGNSAAIDAGLGEVYMPAQLETAARAVAAIRRPGEISWKKNG</sequence>
<dbReference type="RefSeq" id="WP_089846056.1">
    <property type="nucleotide sequence ID" value="NZ_FNEJ01000006.1"/>
</dbReference>
<evidence type="ECO:0000313" key="6">
    <source>
        <dbReference type="EMBL" id="SDI56659.1"/>
    </source>
</evidence>
<evidence type="ECO:0000256" key="5">
    <source>
        <dbReference type="SAM" id="MobiDB-lite"/>
    </source>
</evidence>
<reference evidence="6 7" key="1">
    <citation type="submission" date="2016-10" db="EMBL/GenBank/DDBJ databases">
        <authorList>
            <person name="de Groot N.N."/>
        </authorList>
    </citation>
    <scope>NUCLEOTIDE SEQUENCE [LARGE SCALE GENOMIC DNA]</scope>
    <source>
        <strain evidence="6 7">DSM 26424</strain>
    </source>
</reference>
<dbReference type="InterPro" id="IPR050808">
    <property type="entry name" value="Phage_Integrase"/>
</dbReference>
<dbReference type="AlphaFoldDB" id="A0A1G8LLS2"/>
<dbReference type="STRING" id="555512.SAMN04487993_1006246"/>
<dbReference type="InterPro" id="IPR011010">
    <property type="entry name" value="DNA_brk_join_enz"/>
</dbReference>
<gene>
    <name evidence="6" type="ORF">SAMN04487993_1006246</name>
</gene>
<keyword evidence="7" id="KW-1185">Reference proteome</keyword>
<evidence type="ECO:0000256" key="4">
    <source>
        <dbReference type="ARBA" id="ARBA00023172"/>
    </source>
</evidence>
<comment type="similarity">
    <text evidence="1">Belongs to the 'phage' integrase family.</text>
</comment>
<feature type="region of interest" description="Disordered" evidence="5">
    <location>
        <begin position="39"/>
        <end position="75"/>
    </location>
</feature>
<dbReference type="InterPro" id="IPR010998">
    <property type="entry name" value="Integrase_recombinase_N"/>
</dbReference>
<protein>
    <recommendedName>
        <fullName evidence="8">Core-binding (CB) domain-containing protein</fullName>
    </recommendedName>
</protein>
<dbReference type="InterPro" id="IPR013762">
    <property type="entry name" value="Integrase-like_cat_sf"/>
</dbReference>
<proteinExistence type="inferred from homology"/>
<accession>A0A1G8LLS2</accession>
<keyword evidence="3" id="KW-0238">DNA-binding</keyword>
<evidence type="ECO:0000313" key="7">
    <source>
        <dbReference type="Proteomes" id="UP000199093"/>
    </source>
</evidence>
<organism evidence="6 7">
    <name type="scientific">Salipiger marinus</name>
    <dbReference type="NCBI Taxonomy" id="555512"/>
    <lineage>
        <taxon>Bacteria</taxon>
        <taxon>Pseudomonadati</taxon>
        <taxon>Pseudomonadota</taxon>
        <taxon>Alphaproteobacteria</taxon>
        <taxon>Rhodobacterales</taxon>
        <taxon>Roseobacteraceae</taxon>
        <taxon>Salipiger</taxon>
    </lineage>
</organism>
<evidence type="ECO:0000256" key="2">
    <source>
        <dbReference type="ARBA" id="ARBA00022908"/>
    </source>
</evidence>
<dbReference type="Gene3D" id="1.10.443.10">
    <property type="entry name" value="Intergrase catalytic core"/>
    <property type="match status" value="1"/>
</dbReference>
<dbReference type="PANTHER" id="PTHR30629">
    <property type="entry name" value="PROPHAGE INTEGRASE"/>
    <property type="match status" value="1"/>
</dbReference>